<protein>
    <submittedName>
        <fullName evidence="2">Uncharacterized protein</fullName>
    </submittedName>
</protein>
<evidence type="ECO:0000313" key="2">
    <source>
        <dbReference type="EMBL" id="SEP19273.1"/>
    </source>
</evidence>
<reference evidence="3" key="1">
    <citation type="submission" date="2016-10" db="EMBL/GenBank/DDBJ databases">
        <authorList>
            <person name="Varghese N."/>
            <person name="Submissions S."/>
        </authorList>
    </citation>
    <scope>NUCLEOTIDE SEQUENCE [LARGE SCALE GENOMIC DNA]</scope>
    <source>
        <strain evidence="3">DSM 45413</strain>
    </source>
</reference>
<gene>
    <name evidence="2" type="ORF">SAMN05660991_03800</name>
</gene>
<name>A0A1H8VVG7_9ACTN</name>
<feature type="region of interest" description="Disordered" evidence="1">
    <location>
        <begin position="1"/>
        <end position="25"/>
    </location>
</feature>
<accession>A0A1H8VVG7</accession>
<evidence type="ECO:0000313" key="3">
    <source>
        <dbReference type="Proteomes" id="UP000198960"/>
    </source>
</evidence>
<dbReference type="OrthoDB" id="5187206at2"/>
<dbReference type="AlphaFoldDB" id="A0A1H8VVG7"/>
<keyword evidence="3" id="KW-1185">Reference proteome</keyword>
<organism evidence="2 3">
    <name type="scientific">Trujillonella endophytica</name>
    <dbReference type="NCBI Taxonomy" id="673521"/>
    <lineage>
        <taxon>Bacteria</taxon>
        <taxon>Bacillati</taxon>
        <taxon>Actinomycetota</taxon>
        <taxon>Actinomycetes</taxon>
        <taxon>Geodermatophilales</taxon>
        <taxon>Geodermatophilaceae</taxon>
        <taxon>Trujillonella</taxon>
    </lineage>
</organism>
<evidence type="ECO:0000256" key="1">
    <source>
        <dbReference type="SAM" id="MobiDB-lite"/>
    </source>
</evidence>
<dbReference type="RefSeq" id="WP_139220519.1">
    <property type="nucleotide sequence ID" value="NZ_FOEE01000014.1"/>
</dbReference>
<proteinExistence type="predicted"/>
<dbReference type="EMBL" id="FOEE01000014">
    <property type="protein sequence ID" value="SEP19273.1"/>
    <property type="molecule type" value="Genomic_DNA"/>
</dbReference>
<dbReference type="Proteomes" id="UP000198960">
    <property type="component" value="Unassembled WGS sequence"/>
</dbReference>
<sequence>MPNDVDPRPSAGARSGTPCTRRTAGHTPHRATILLCHTGALAEWRSVFVLGVDDGGVTLADGDELVRFTTHDHADLARAVTDAGPQAHLNTRFGYLFLASWPRDPEAVFSLCPADQPCPPCG</sequence>